<dbReference type="GO" id="GO:0030674">
    <property type="term" value="F:protein-macromolecule adaptor activity"/>
    <property type="evidence" value="ECO:0007669"/>
    <property type="project" value="TreeGrafter"/>
</dbReference>
<dbReference type="GO" id="GO:0005778">
    <property type="term" value="C:peroxisomal membrane"/>
    <property type="evidence" value="ECO:0007669"/>
    <property type="project" value="InterPro"/>
</dbReference>
<feature type="region of interest" description="Disordered" evidence="1">
    <location>
        <begin position="94"/>
        <end position="259"/>
    </location>
</feature>
<protein>
    <recommendedName>
        <fullName evidence="4">Peroxin-3</fullName>
    </recommendedName>
</protein>
<feature type="compositionally biased region" description="Basic and acidic residues" evidence="1">
    <location>
        <begin position="94"/>
        <end position="103"/>
    </location>
</feature>
<feature type="compositionally biased region" description="Low complexity" evidence="1">
    <location>
        <begin position="544"/>
        <end position="554"/>
    </location>
</feature>
<dbReference type="AlphaFoldDB" id="A0A9P6W597"/>
<feature type="region of interest" description="Disordered" evidence="1">
    <location>
        <begin position="535"/>
        <end position="571"/>
    </location>
</feature>
<dbReference type="EMBL" id="PUHQ01000011">
    <property type="protein sequence ID" value="KAG0665015.1"/>
    <property type="molecule type" value="Genomic_DNA"/>
</dbReference>
<dbReference type="GO" id="GO:0045046">
    <property type="term" value="P:protein import into peroxisome membrane"/>
    <property type="evidence" value="ECO:0007669"/>
    <property type="project" value="TreeGrafter"/>
</dbReference>
<sequence>MSEATSTRARRFATYTATTIGGAWLVGKYAVNMLVQGAETSRKEAAEKYDLANRFGLALQDAEFTVLALAPTLATQLSEQLDVEARSRELADIAKRERDEKTRAAAAAAAKQEADERAKAEEEAQHSQPVQSQEGSANPSSEETAATAATAQVDGDAALSPVNGSSPSPAPAPESAKSPSALSPPSLNPAAPAFQPRFAPATSPSPPSPVELAPSAPATEDFPSLPNGHTVAEKPDEASSPTSNGPGAHESVHDAESLANVGKSWAEIVKENAPSAENGADDLSAGTVKKDVGQVEKDSEKPRTANQEVEGNARTESDEVAQSPQLEEALPKKTKAELWHEIKTLSFTRLVTSIYVLVLLTLQTHVQLALLGRASYVSSLLSTLPPRSPSPPRYKRLHNGLDKASSKPSLAETDLLDGDVDLERALYDAKQLPLKAEDEDEQRRDVERKYLTFSWWLLHEGWKLVEKRVEEAVEAVVGPMGLKAPLVYGELGALFGEIRRRVEQNEDGSLFDFSAALHPPTFDLELQTLIAGGSYVPSPPASPPAASSSSSHDFPPSKPCTPPRRDPIPPALRTLLHETSDALDSPDAALVRALSLDALFALLLQRLEPAFTGNASTPSGDGERGARFEDVSEKTARLASLLPFVTKLAGTTGVERGVLSSGVNGNEFVEALEDVRELREFCAVLYGSWDRDDLRTSCAL</sequence>
<proteinExistence type="predicted"/>
<feature type="region of interest" description="Disordered" evidence="1">
    <location>
        <begin position="292"/>
        <end position="333"/>
    </location>
</feature>
<comment type="caution">
    <text evidence="2">The sequence shown here is derived from an EMBL/GenBank/DDBJ whole genome shotgun (WGS) entry which is preliminary data.</text>
</comment>
<feature type="compositionally biased region" description="Low complexity" evidence="1">
    <location>
        <begin position="173"/>
        <end position="201"/>
    </location>
</feature>
<feature type="compositionally biased region" description="Polar residues" evidence="1">
    <location>
        <begin position="126"/>
        <end position="143"/>
    </location>
</feature>
<feature type="compositionally biased region" description="Basic and acidic residues" evidence="1">
    <location>
        <begin position="112"/>
        <end position="125"/>
    </location>
</feature>
<evidence type="ECO:0000256" key="1">
    <source>
        <dbReference type="SAM" id="MobiDB-lite"/>
    </source>
</evidence>
<name>A0A9P6W597_RHOMI</name>
<dbReference type="InterPro" id="IPR006966">
    <property type="entry name" value="Peroxin-3"/>
</dbReference>
<keyword evidence="3" id="KW-1185">Reference proteome</keyword>
<dbReference type="OrthoDB" id="45930at2759"/>
<evidence type="ECO:0008006" key="4">
    <source>
        <dbReference type="Google" id="ProtNLM"/>
    </source>
</evidence>
<dbReference type="Pfam" id="PF04882">
    <property type="entry name" value="Peroxin-3"/>
    <property type="match status" value="2"/>
</dbReference>
<gene>
    <name evidence="2" type="ORF">C6P46_000641</name>
</gene>
<dbReference type="Proteomes" id="UP000777482">
    <property type="component" value="Unassembled WGS sequence"/>
</dbReference>
<dbReference type="PANTHER" id="PTHR28080">
    <property type="entry name" value="PEROXISOMAL BIOGENESIS FACTOR 3"/>
    <property type="match status" value="1"/>
</dbReference>
<feature type="compositionally biased region" description="Basic and acidic residues" evidence="1">
    <location>
        <begin position="292"/>
        <end position="303"/>
    </location>
</feature>
<accession>A0A9P6W597</accession>
<evidence type="ECO:0000313" key="3">
    <source>
        <dbReference type="Proteomes" id="UP000777482"/>
    </source>
</evidence>
<organism evidence="2 3">
    <name type="scientific">Rhodotorula mucilaginosa</name>
    <name type="common">Yeast</name>
    <name type="synonym">Rhodotorula rubra</name>
    <dbReference type="NCBI Taxonomy" id="5537"/>
    <lineage>
        <taxon>Eukaryota</taxon>
        <taxon>Fungi</taxon>
        <taxon>Dikarya</taxon>
        <taxon>Basidiomycota</taxon>
        <taxon>Pucciniomycotina</taxon>
        <taxon>Microbotryomycetes</taxon>
        <taxon>Sporidiobolales</taxon>
        <taxon>Sporidiobolaceae</taxon>
        <taxon>Rhodotorula</taxon>
    </lineage>
</organism>
<evidence type="ECO:0000313" key="2">
    <source>
        <dbReference type="EMBL" id="KAG0665015.1"/>
    </source>
</evidence>
<reference evidence="2 3" key="1">
    <citation type="submission" date="2020-11" db="EMBL/GenBank/DDBJ databases">
        <title>Kefir isolates.</title>
        <authorList>
            <person name="Marcisauskas S."/>
            <person name="Kim Y."/>
            <person name="Blasche S."/>
        </authorList>
    </citation>
    <scope>NUCLEOTIDE SEQUENCE [LARGE SCALE GENOMIC DNA]</scope>
    <source>
        <strain evidence="2 3">KR</strain>
    </source>
</reference>
<dbReference type="PANTHER" id="PTHR28080:SF1">
    <property type="entry name" value="PEROXISOMAL BIOGENESIS FACTOR 3"/>
    <property type="match status" value="1"/>
</dbReference>